<dbReference type="CDD" id="cd02440">
    <property type="entry name" value="AdoMet_MTases"/>
    <property type="match status" value="1"/>
</dbReference>
<proteinExistence type="predicted"/>
<dbReference type="GO" id="GO:0008757">
    <property type="term" value="F:S-adenosylmethionine-dependent methyltransferase activity"/>
    <property type="evidence" value="ECO:0007669"/>
    <property type="project" value="InterPro"/>
</dbReference>
<dbReference type="AlphaFoldDB" id="A0A3T0D8H2"/>
<accession>A0A3T0D8H2</accession>
<organism evidence="2 3">
    <name type="scientific">Caldicellulosiruptor changbaiensis</name>
    <dbReference type="NCBI Taxonomy" id="1222016"/>
    <lineage>
        <taxon>Bacteria</taxon>
        <taxon>Bacillati</taxon>
        <taxon>Bacillota</taxon>
        <taxon>Bacillota incertae sedis</taxon>
        <taxon>Caldicellulosiruptorales</taxon>
        <taxon>Caldicellulosiruptoraceae</taxon>
        <taxon>Caldicellulosiruptor</taxon>
    </lineage>
</organism>
<dbReference type="KEGG" id="ccha:ELD05_13145"/>
<feature type="domain" description="Methyltransferase type 11" evidence="1">
    <location>
        <begin position="41"/>
        <end position="137"/>
    </location>
</feature>
<name>A0A3T0D8H2_9FIRM</name>
<reference evidence="2 3" key="1">
    <citation type="submission" date="2018-12" db="EMBL/GenBank/DDBJ databases">
        <title>Genome sequence from the cellulolytic species, Caldicellulosiruptor changbaiensis.</title>
        <authorList>
            <person name="Blumer-Schuette S.E."/>
            <person name="Mendoza C."/>
        </authorList>
    </citation>
    <scope>NUCLEOTIDE SEQUENCE [LARGE SCALE GENOMIC DNA]</scope>
    <source>
        <strain evidence="2 3">CBS-Z</strain>
    </source>
</reference>
<protein>
    <submittedName>
        <fullName evidence="2">Class I SAM-dependent methyltransferase</fullName>
    </submittedName>
</protein>
<evidence type="ECO:0000259" key="1">
    <source>
        <dbReference type="Pfam" id="PF08241"/>
    </source>
</evidence>
<dbReference type="InterPro" id="IPR029063">
    <property type="entry name" value="SAM-dependent_MTases_sf"/>
</dbReference>
<dbReference type="Gene3D" id="3.40.50.150">
    <property type="entry name" value="Vaccinia Virus protein VP39"/>
    <property type="match status" value="1"/>
</dbReference>
<keyword evidence="2" id="KW-0808">Transferase</keyword>
<keyword evidence="3" id="KW-1185">Reference proteome</keyword>
<dbReference type="GO" id="GO:0032259">
    <property type="term" value="P:methylation"/>
    <property type="evidence" value="ECO:0007669"/>
    <property type="project" value="UniProtKB-KW"/>
</dbReference>
<evidence type="ECO:0000313" key="3">
    <source>
        <dbReference type="Proteomes" id="UP000282930"/>
    </source>
</evidence>
<evidence type="ECO:0000313" key="2">
    <source>
        <dbReference type="EMBL" id="AZT91471.1"/>
    </source>
</evidence>
<dbReference type="PANTHER" id="PTHR43861">
    <property type="entry name" value="TRANS-ACONITATE 2-METHYLTRANSFERASE-RELATED"/>
    <property type="match status" value="1"/>
</dbReference>
<gene>
    <name evidence="2" type="ORF">ELD05_13145</name>
</gene>
<dbReference type="EMBL" id="CP034791">
    <property type="protein sequence ID" value="AZT91471.1"/>
    <property type="molecule type" value="Genomic_DNA"/>
</dbReference>
<keyword evidence="2" id="KW-0489">Methyltransferase</keyword>
<dbReference type="RefSeq" id="WP_127352782.1">
    <property type="nucleotide sequence ID" value="NZ_CP034791.1"/>
</dbReference>
<dbReference type="SUPFAM" id="SSF53335">
    <property type="entry name" value="S-adenosyl-L-methionine-dependent methyltransferases"/>
    <property type="match status" value="1"/>
</dbReference>
<dbReference type="Proteomes" id="UP000282930">
    <property type="component" value="Chromosome"/>
</dbReference>
<sequence>MDVQKYFDMLAEKWDEIAWHDPQKLNEIIKKIQLKKGDKVLDIGCGTGVLIEYILKFVGQQGSYLGVDISKKMIERAKEKYKEIDNVDFVCCDAMELPFKEYFDAIICYSVFPHIEDKEMAVKKFSQMLKEGGKLAIAHSQSRDRINSLHKDLPEPVKNHFLPPMNEIIDMCLKAELNIICNIDSSEMFLLIAQKEHVNNI</sequence>
<dbReference type="Pfam" id="PF08241">
    <property type="entry name" value="Methyltransf_11"/>
    <property type="match status" value="1"/>
</dbReference>
<dbReference type="InterPro" id="IPR013216">
    <property type="entry name" value="Methyltransf_11"/>
</dbReference>